<dbReference type="Gene3D" id="3.10.490.10">
    <property type="entry name" value="Gamma-glutamyl cyclotransferase-like"/>
    <property type="match status" value="1"/>
</dbReference>
<evidence type="ECO:0000256" key="2">
    <source>
        <dbReference type="ARBA" id="ARBA00023239"/>
    </source>
</evidence>
<dbReference type="GeneID" id="54360295"/>
<evidence type="ECO:0000256" key="4">
    <source>
        <dbReference type="PIRSR" id="PIRSR617939-2"/>
    </source>
</evidence>
<keyword evidence="6" id="KW-1133">Transmembrane helix</keyword>
<name>A0A6J3M8Y5_9PEZI</name>
<dbReference type="RefSeq" id="XP_033461374.1">
    <property type="nucleotide sequence ID" value="XM_033602495.1"/>
</dbReference>
<dbReference type="OrthoDB" id="2017317at2759"/>
<feature type="region of interest" description="Disordered" evidence="5">
    <location>
        <begin position="24"/>
        <end position="50"/>
    </location>
</feature>
<dbReference type="Proteomes" id="UP000504637">
    <property type="component" value="Unplaced"/>
</dbReference>
<protein>
    <recommendedName>
        <fullName evidence="1">gamma-glutamylcyclotransferase</fullName>
        <ecNumber evidence="1">4.3.2.9</ecNumber>
    </recommendedName>
</protein>
<feature type="binding site" evidence="4">
    <location>
        <begin position="77"/>
        <end position="82"/>
    </location>
    <ligand>
        <name>substrate</name>
    </ligand>
</feature>
<dbReference type="GO" id="GO:0003839">
    <property type="term" value="F:gamma-glutamylcyclotransferase activity"/>
    <property type="evidence" value="ECO:0007669"/>
    <property type="project" value="UniProtKB-EC"/>
</dbReference>
<keyword evidence="6" id="KW-0472">Membrane</keyword>
<keyword evidence="2" id="KW-0456">Lyase</keyword>
<keyword evidence="7" id="KW-1185">Reference proteome</keyword>
<dbReference type="PANTHER" id="PTHR12935:SF0">
    <property type="entry name" value="GAMMA-GLUTAMYLCYCLOTRANSFERASE"/>
    <property type="match status" value="1"/>
</dbReference>
<feature type="region of interest" description="Disordered" evidence="5">
    <location>
        <begin position="211"/>
        <end position="234"/>
    </location>
</feature>
<evidence type="ECO:0000313" key="8">
    <source>
        <dbReference type="RefSeq" id="XP_033461374.1"/>
    </source>
</evidence>
<reference evidence="8" key="3">
    <citation type="submission" date="2025-08" db="UniProtKB">
        <authorList>
            <consortium name="RefSeq"/>
        </authorList>
    </citation>
    <scope>IDENTIFICATION</scope>
    <source>
        <strain evidence="8">CBS 342.82</strain>
    </source>
</reference>
<evidence type="ECO:0000256" key="6">
    <source>
        <dbReference type="SAM" id="Phobius"/>
    </source>
</evidence>
<dbReference type="InterPro" id="IPR017939">
    <property type="entry name" value="G-Glutamylcylcotransferase"/>
</dbReference>
<evidence type="ECO:0000256" key="3">
    <source>
        <dbReference type="PIRSR" id="PIRSR617939-1"/>
    </source>
</evidence>
<evidence type="ECO:0000256" key="5">
    <source>
        <dbReference type="SAM" id="MobiDB-lite"/>
    </source>
</evidence>
<feature type="transmembrane region" description="Helical" evidence="6">
    <location>
        <begin position="308"/>
        <end position="327"/>
    </location>
</feature>
<dbReference type="EC" id="4.3.2.9" evidence="1"/>
<dbReference type="PANTHER" id="PTHR12935">
    <property type="entry name" value="GAMMA-GLUTAMYLCYCLOTRANSFERASE"/>
    <property type="match status" value="1"/>
</dbReference>
<evidence type="ECO:0000313" key="7">
    <source>
        <dbReference type="Proteomes" id="UP000504637"/>
    </source>
</evidence>
<proteinExistence type="predicted"/>
<sequence>MNDASAAPIRSTTSAYQIQDAIPSIGDNEPSPSVNVSDLAPVPQPSPTRLEASLYDTPCDVEGVLQFPYTQKGTVLYLAYGSNLCNETFRGKRKVVPISEINVQVPTLRLTFDLPGLPYLEPCFANSALRDPSNDPSRDYRKNAWRKGLIGVVYEVTAADYANIIATEGGGASYKDILVDCYPFADDDPHASVPSSPSTAPFKAHTLFAPARQPESPASSDEGTGGRFQRPDTSYAQPSARYLKLISSGATERGLPFEYREYLDSIRPYRITTTRQTIGKALFAGFWGPVILGMFALSKLVAGKNGRAPPWMARLLTAVFGFVWVAYDRFYRPVFGDGERTIGDARDDMGLSDVRRGSDVVEVESRGGNYDPEKMRDDGPTM</sequence>
<accession>A0A6J3M8Y5</accession>
<feature type="binding site" evidence="4">
    <location>
        <position position="242"/>
    </location>
    <ligand>
        <name>substrate</name>
    </ligand>
</feature>
<organism evidence="8">
    <name type="scientific">Dissoconium aciculare CBS 342.82</name>
    <dbReference type="NCBI Taxonomy" id="1314786"/>
    <lineage>
        <taxon>Eukaryota</taxon>
        <taxon>Fungi</taxon>
        <taxon>Dikarya</taxon>
        <taxon>Ascomycota</taxon>
        <taxon>Pezizomycotina</taxon>
        <taxon>Dothideomycetes</taxon>
        <taxon>Dothideomycetidae</taxon>
        <taxon>Mycosphaerellales</taxon>
        <taxon>Dissoconiaceae</taxon>
        <taxon>Dissoconium</taxon>
    </lineage>
</organism>
<reference evidence="8" key="2">
    <citation type="submission" date="2020-04" db="EMBL/GenBank/DDBJ databases">
        <authorList>
            <consortium name="NCBI Genome Project"/>
        </authorList>
    </citation>
    <scope>NUCLEOTIDE SEQUENCE</scope>
    <source>
        <strain evidence="8">CBS 342.82</strain>
    </source>
</reference>
<feature type="region of interest" description="Disordered" evidence="5">
    <location>
        <begin position="362"/>
        <end position="382"/>
    </location>
</feature>
<evidence type="ECO:0000256" key="1">
    <source>
        <dbReference type="ARBA" id="ARBA00012346"/>
    </source>
</evidence>
<feature type="active site" description="Proton acceptor" evidence="3">
    <location>
        <position position="168"/>
    </location>
</feature>
<reference evidence="8" key="1">
    <citation type="submission" date="2020-01" db="EMBL/GenBank/DDBJ databases">
        <authorList>
            <consortium name="DOE Joint Genome Institute"/>
            <person name="Haridas S."/>
            <person name="Albert R."/>
            <person name="Binder M."/>
            <person name="Bloem J."/>
            <person name="Labutti K."/>
            <person name="Salamov A."/>
            <person name="Andreopoulos B."/>
            <person name="Baker S.E."/>
            <person name="Barry K."/>
            <person name="Bills G."/>
            <person name="Bluhm B.H."/>
            <person name="Cannon C."/>
            <person name="Castanera R."/>
            <person name="Culley D.E."/>
            <person name="Daum C."/>
            <person name="Ezra D."/>
            <person name="Gonzalez J.B."/>
            <person name="Henrissat B."/>
            <person name="Kuo A."/>
            <person name="Liang C."/>
            <person name="Lipzen A."/>
            <person name="Lutzoni F."/>
            <person name="Magnuson J."/>
            <person name="Mondo S."/>
            <person name="Nolan M."/>
            <person name="Ohm R."/>
            <person name="Pangilinan J."/>
            <person name="Park H.-J."/>
            <person name="Ramirez L."/>
            <person name="Alfaro M."/>
            <person name="Sun H."/>
            <person name="Tritt A."/>
            <person name="Yoshinaga Y."/>
            <person name="Zwiers L.-H."/>
            <person name="Turgeon B.G."/>
            <person name="Goodwin S.B."/>
            <person name="Spatafora J.W."/>
            <person name="Crous P.W."/>
            <person name="Grigoriev I.V."/>
        </authorList>
    </citation>
    <scope>NUCLEOTIDE SEQUENCE</scope>
    <source>
        <strain evidence="8">CBS 342.82</strain>
    </source>
</reference>
<dbReference type="AlphaFoldDB" id="A0A6J3M8Y5"/>
<keyword evidence="6" id="KW-0812">Transmembrane</keyword>
<feature type="transmembrane region" description="Helical" evidence="6">
    <location>
        <begin position="281"/>
        <end position="302"/>
    </location>
</feature>
<gene>
    <name evidence="8" type="ORF">K489DRAFT_354218</name>
</gene>